<feature type="transmembrane region" description="Helical" evidence="1">
    <location>
        <begin position="855"/>
        <end position="881"/>
    </location>
</feature>
<evidence type="ECO:0000256" key="1">
    <source>
        <dbReference type="SAM" id="Phobius"/>
    </source>
</evidence>
<sequence>MADKGLASLVPYGFGGLLLLAIVLWALKQFLGRVLQEMGTRFSGLFVRQISASRILNARALRAYRLAVRANFARHRLGFVNEQVDDGSNVDILKVYVPLQYETSGERRDVYDWLRRQRRVIVLGPPGAGKSMLLKHSMLIWAMDTGVSAMRLPVMVDLHRCNGNDASIARLIEAELIRNDVRKGPAFVESALRDGELAVLLDGLDEVGKDDQDRVARMIADFAREYARCQIVVTCRTAAYFGQLEPEFTDRVKVADFDDANIRRFLANWPGMSATDGEKLFFDLQHNQQLMRLAASPLLLTMIAYLYTEVLTKSGRTLPSSRAAFYELAVDHLLRRDLHLLRHKTLSVYDWQDKLAVLQKVALALQEAPADRPDRRSIDKDDLIAVTNAMLPDLNLGPEHGRLLIEEIDQRSQLLVKLDRRSSRYAFPHLTLQEYLAAVELAARPEALLDRYFADPTGWRETVKLWCGASSRECTQVVQEIFTKGDYRDSVLALECVAEAKRIDNELALSVIDYFLSRLGSPHLDQAAVINALSAVASDSRPRGQFVFNQLVRSASMFLPERRVAIAALAKTRLPQAVEVLAERAATGDEDARTSLRSMGEQAIPALCTQIGRAHVDPLSSYVDMALQLNRRALQAVDDLAIIGTPAAAEALAELIWSDDAIAVRAAWRLAELLRQGDIEAHLRLNSLVGRGETLDWVSAPFRGPDSGSLPSVIGRIALHLDRNGAGGMPDDISYVDARLAIPLGLVEAVRERHVHLEVPPPQMTFMIWQMSNVTSSSWSDVERVVETLPEPPAREICDTVLAAHGVGEFRRRLVAMLDDPIYRAATGRVFCRSDPAASHQHWSTVNTNPKQPHLLLALSLLLLAPLAVGVVGVGLVRLLGSVFDYWPWGPRWFGLTVVAVILLGILVTGLLTIPEALGLRSAATDRLNKALLDADAFALFIGVWFLVSVAGVSVLGVVSLAEWFGWLSALAGLAVLSAVDVVFFMAWRRRVAAVANPLRPIRDLAALNLGSRMSIIGSEPAAAAKG</sequence>
<dbReference type="Gene3D" id="3.40.50.300">
    <property type="entry name" value="P-loop containing nucleotide triphosphate hydrolases"/>
    <property type="match status" value="1"/>
</dbReference>
<feature type="transmembrane region" description="Helical" evidence="1">
    <location>
        <begin position="893"/>
        <end position="914"/>
    </location>
</feature>
<evidence type="ECO:0000313" key="3">
    <source>
        <dbReference type="EMBL" id="MFF5297483.1"/>
    </source>
</evidence>
<keyword evidence="1" id="KW-0812">Transmembrane</keyword>
<feature type="transmembrane region" description="Helical" evidence="1">
    <location>
        <begin position="964"/>
        <end position="988"/>
    </location>
</feature>
<proteinExistence type="predicted"/>
<dbReference type="InterPro" id="IPR007111">
    <property type="entry name" value="NACHT_NTPase"/>
</dbReference>
<dbReference type="PANTHER" id="PTHR46844:SF1">
    <property type="entry name" value="SLR5058 PROTEIN"/>
    <property type="match status" value="1"/>
</dbReference>
<feature type="transmembrane region" description="Helical" evidence="1">
    <location>
        <begin position="6"/>
        <end position="27"/>
    </location>
</feature>
<dbReference type="Proteomes" id="UP001602245">
    <property type="component" value="Unassembled WGS sequence"/>
</dbReference>
<protein>
    <submittedName>
        <fullName evidence="3">NACHT domain-containing protein</fullName>
    </submittedName>
</protein>
<dbReference type="RefSeq" id="WP_020511996.1">
    <property type="nucleotide sequence ID" value="NZ_JBIAZU010000011.1"/>
</dbReference>
<comment type="caution">
    <text evidence="3">The sequence shown here is derived from an EMBL/GenBank/DDBJ whole genome shotgun (WGS) entry which is preliminary data.</text>
</comment>
<reference evidence="3 4" key="1">
    <citation type="submission" date="2024-10" db="EMBL/GenBank/DDBJ databases">
        <title>The Natural Products Discovery Center: Release of the First 8490 Sequenced Strains for Exploring Actinobacteria Biosynthetic Diversity.</title>
        <authorList>
            <person name="Kalkreuter E."/>
            <person name="Kautsar S.A."/>
            <person name="Yang D."/>
            <person name="Bader C.D."/>
            <person name="Teijaro C.N."/>
            <person name="Fluegel L."/>
            <person name="Davis C.M."/>
            <person name="Simpson J.R."/>
            <person name="Lauterbach L."/>
            <person name="Steele A.D."/>
            <person name="Gui C."/>
            <person name="Meng S."/>
            <person name="Li G."/>
            <person name="Viehrig K."/>
            <person name="Ye F."/>
            <person name="Su P."/>
            <person name="Kiefer A.F."/>
            <person name="Nichols A."/>
            <person name="Cepeda A.J."/>
            <person name="Yan W."/>
            <person name="Fan B."/>
            <person name="Jiang Y."/>
            <person name="Adhikari A."/>
            <person name="Zheng C.-J."/>
            <person name="Schuster L."/>
            <person name="Cowan T.M."/>
            <person name="Smanski M.J."/>
            <person name="Chevrette M.G."/>
            <person name="De Carvalho L.P.S."/>
            <person name="Shen B."/>
        </authorList>
    </citation>
    <scope>NUCLEOTIDE SEQUENCE [LARGE SCALE GENOMIC DNA]</scope>
    <source>
        <strain evidence="3 4">NPDC000087</strain>
    </source>
</reference>
<evidence type="ECO:0000259" key="2">
    <source>
        <dbReference type="PROSITE" id="PS50837"/>
    </source>
</evidence>
<organism evidence="3 4">
    <name type="scientific">Paractinoplanes globisporus</name>
    <dbReference type="NCBI Taxonomy" id="113565"/>
    <lineage>
        <taxon>Bacteria</taxon>
        <taxon>Bacillati</taxon>
        <taxon>Actinomycetota</taxon>
        <taxon>Actinomycetes</taxon>
        <taxon>Micromonosporales</taxon>
        <taxon>Micromonosporaceae</taxon>
        <taxon>Paractinoplanes</taxon>
    </lineage>
</organism>
<gene>
    <name evidence="3" type="ORF">ACFY35_49320</name>
</gene>
<dbReference type="PANTHER" id="PTHR46844">
    <property type="entry name" value="SLR5058 PROTEIN"/>
    <property type="match status" value="1"/>
</dbReference>
<feature type="domain" description="NACHT" evidence="2">
    <location>
        <begin position="118"/>
        <end position="239"/>
    </location>
</feature>
<accession>A0ABW6WWU2</accession>
<dbReference type="Pfam" id="PF05729">
    <property type="entry name" value="NACHT"/>
    <property type="match status" value="1"/>
</dbReference>
<dbReference type="PROSITE" id="PS50837">
    <property type="entry name" value="NACHT"/>
    <property type="match status" value="1"/>
</dbReference>
<evidence type="ECO:0000313" key="4">
    <source>
        <dbReference type="Proteomes" id="UP001602245"/>
    </source>
</evidence>
<feature type="transmembrane region" description="Helical" evidence="1">
    <location>
        <begin position="935"/>
        <end position="958"/>
    </location>
</feature>
<keyword evidence="1" id="KW-1133">Transmembrane helix</keyword>
<keyword evidence="1" id="KW-0472">Membrane</keyword>
<keyword evidence="4" id="KW-1185">Reference proteome</keyword>
<dbReference type="EMBL" id="JBIAZU010000011">
    <property type="protein sequence ID" value="MFF5297483.1"/>
    <property type="molecule type" value="Genomic_DNA"/>
</dbReference>
<name>A0ABW6WWU2_9ACTN</name>
<dbReference type="InterPro" id="IPR027417">
    <property type="entry name" value="P-loop_NTPase"/>
</dbReference>
<dbReference type="SUPFAM" id="SSF52540">
    <property type="entry name" value="P-loop containing nucleoside triphosphate hydrolases"/>
    <property type="match status" value="1"/>
</dbReference>